<keyword evidence="1" id="KW-0479">Metal-binding</keyword>
<dbReference type="InterPro" id="IPR013083">
    <property type="entry name" value="Znf_RING/FYVE/PHD"/>
</dbReference>
<gene>
    <name evidence="5" type="ORF">OCTVUL_1B000711</name>
</gene>
<evidence type="ECO:0000313" key="5">
    <source>
        <dbReference type="EMBL" id="CAI9737900.1"/>
    </source>
</evidence>
<dbReference type="InterPro" id="IPR056871">
    <property type="entry name" value="WH_TTC3"/>
</dbReference>
<protein>
    <submittedName>
        <fullName evidence="5">E3 ubiquitin-protein ligase DZIP3</fullName>
    </submittedName>
</protein>
<dbReference type="Gene3D" id="3.30.40.10">
    <property type="entry name" value="Zinc/RING finger domain, C3HC4 (zinc finger)"/>
    <property type="match status" value="1"/>
</dbReference>
<dbReference type="SMART" id="SM00184">
    <property type="entry name" value="RING"/>
    <property type="match status" value="1"/>
</dbReference>
<keyword evidence="2" id="KW-0862">Zinc</keyword>
<dbReference type="InterPro" id="IPR001841">
    <property type="entry name" value="Znf_RING"/>
</dbReference>
<keyword evidence="1" id="KW-0863">Zinc-finger</keyword>
<organism evidence="5 6">
    <name type="scientific">Octopus vulgaris</name>
    <name type="common">Common octopus</name>
    <dbReference type="NCBI Taxonomy" id="6645"/>
    <lineage>
        <taxon>Eukaryota</taxon>
        <taxon>Metazoa</taxon>
        <taxon>Spiralia</taxon>
        <taxon>Lophotrochozoa</taxon>
        <taxon>Mollusca</taxon>
        <taxon>Cephalopoda</taxon>
        <taxon>Coleoidea</taxon>
        <taxon>Octopodiformes</taxon>
        <taxon>Octopoda</taxon>
        <taxon>Incirrata</taxon>
        <taxon>Octopodidae</taxon>
        <taxon>Octopus</taxon>
    </lineage>
</organism>
<accession>A0AA36FGP6</accession>
<feature type="compositionally biased region" description="Basic residues" evidence="3">
    <location>
        <begin position="175"/>
        <end position="186"/>
    </location>
</feature>
<evidence type="ECO:0000259" key="4">
    <source>
        <dbReference type="SMART" id="SM00184"/>
    </source>
</evidence>
<dbReference type="CDD" id="cd16481">
    <property type="entry name" value="RING-H2_TTC3"/>
    <property type="match status" value="1"/>
</dbReference>
<name>A0AA36FGP6_OCTVU</name>
<dbReference type="EMBL" id="OX597833">
    <property type="protein sequence ID" value="CAI9737900.1"/>
    <property type="molecule type" value="Genomic_DNA"/>
</dbReference>
<dbReference type="SUPFAM" id="SSF57850">
    <property type="entry name" value="RING/U-box"/>
    <property type="match status" value="1"/>
</dbReference>
<dbReference type="PANTHER" id="PTHR17550:SF4">
    <property type="entry name" value="E3 UBIQUITIN-PROTEIN LIGASE TTC3"/>
    <property type="match status" value="1"/>
</dbReference>
<feature type="domain" description="RING-type" evidence="4">
    <location>
        <begin position="277"/>
        <end position="316"/>
    </location>
</feature>
<dbReference type="PANTHER" id="PTHR17550">
    <property type="entry name" value="E3 UBIQUITIN-PROTEIN LIGASE TTC3"/>
    <property type="match status" value="1"/>
</dbReference>
<dbReference type="Pfam" id="PF13639">
    <property type="entry name" value="zf-RING_2"/>
    <property type="match status" value="1"/>
</dbReference>
<evidence type="ECO:0000256" key="3">
    <source>
        <dbReference type="SAM" id="MobiDB-lite"/>
    </source>
</evidence>
<dbReference type="Pfam" id="PF24812">
    <property type="entry name" value="WHD_TTC3"/>
    <property type="match status" value="1"/>
</dbReference>
<proteinExistence type="predicted"/>
<feature type="region of interest" description="Disordered" evidence="3">
    <location>
        <begin position="170"/>
        <end position="205"/>
    </location>
</feature>
<reference evidence="5" key="1">
    <citation type="submission" date="2023-08" db="EMBL/GenBank/DDBJ databases">
        <authorList>
            <person name="Alioto T."/>
            <person name="Alioto T."/>
            <person name="Gomez Garrido J."/>
        </authorList>
    </citation>
    <scope>NUCLEOTIDE SEQUENCE</scope>
</reference>
<dbReference type="AlphaFoldDB" id="A0AA36FGP6"/>
<evidence type="ECO:0000256" key="1">
    <source>
        <dbReference type="ARBA" id="ARBA00022771"/>
    </source>
</evidence>
<evidence type="ECO:0000256" key="2">
    <source>
        <dbReference type="ARBA" id="ARBA00022833"/>
    </source>
</evidence>
<keyword evidence="6" id="KW-1185">Reference proteome</keyword>
<dbReference type="Proteomes" id="UP001162480">
    <property type="component" value="Chromosome 20"/>
</dbReference>
<dbReference type="GO" id="GO:0008270">
    <property type="term" value="F:zinc ion binding"/>
    <property type="evidence" value="ECO:0007669"/>
    <property type="project" value="UniProtKB-KW"/>
</dbReference>
<evidence type="ECO:0000313" key="6">
    <source>
        <dbReference type="Proteomes" id="UP001162480"/>
    </source>
</evidence>
<sequence length="333" mass="37348">MEGRQQRQSLDLRSKQIKENLLLLFCSILHEYGPLSVSSSEFQQVWTSITPDQQNIIQFSGGLSNFLLQSNNVSVIKPDILFLKKDISEDSSQITEQHSQTDSDTSHHIQTAKHESLSLQNIVFNVFGDVLTPDKNQKNTQNCPRQTPVSVTESATQDICIDALIPEECSSNHRNNSRKKARKRAKNKEASPTKLHGNDQSQTCKEKPLSNERALIECQPGSSRCDPSIPSTYSMVAAKNIRSRKPPDTVALNTSKKTVKVPPDLRASGSKSEIPLCSICHDTLHNDKINKLQCGHSYHDLCIRKWLEIQKTCPTCRVLVLLTDEFPPLSFTT</sequence>